<dbReference type="HAMAP" id="MF_00366">
    <property type="entry name" value="RNApol_bact_RpoZ"/>
    <property type="match status" value="1"/>
</dbReference>
<evidence type="ECO:0000256" key="8">
    <source>
        <dbReference type="ARBA" id="ARBA00029924"/>
    </source>
</evidence>
<evidence type="ECO:0000256" key="9">
    <source>
        <dbReference type="ARBA" id="ARBA00030998"/>
    </source>
</evidence>
<comment type="catalytic activity">
    <reaction evidence="10 11">
        <text>RNA(n) + a ribonucleoside 5'-triphosphate = RNA(n+1) + diphosphate</text>
        <dbReference type="Rhea" id="RHEA:21248"/>
        <dbReference type="Rhea" id="RHEA-COMP:14527"/>
        <dbReference type="Rhea" id="RHEA-COMP:17342"/>
        <dbReference type="ChEBI" id="CHEBI:33019"/>
        <dbReference type="ChEBI" id="CHEBI:61557"/>
        <dbReference type="ChEBI" id="CHEBI:140395"/>
        <dbReference type="EC" id="2.7.7.6"/>
    </reaction>
</comment>
<dbReference type="InterPro" id="IPR036161">
    <property type="entry name" value="RPB6/omega-like_sf"/>
</dbReference>
<evidence type="ECO:0000256" key="10">
    <source>
        <dbReference type="ARBA" id="ARBA00048552"/>
    </source>
</evidence>
<sequence length="97" mass="11333">MAIQPLSLKQIKENASNLYEAVIVAARRARRINDDLKLEFNALLSTVTNSNDDQYEDKENPEQLKLSLEFDKREKPHIQAIKEVRDGKVKFRYKSEK</sequence>
<dbReference type="SMART" id="SM01409">
    <property type="entry name" value="RNA_pol_Rpb6"/>
    <property type="match status" value="1"/>
</dbReference>
<organism evidence="12 13">
    <name type="scientific">Stygiobacter electus</name>
    <dbReference type="NCBI Taxonomy" id="3032292"/>
    <lineage>
        <taxon>Bacteria</taxon>
        <taxon>Pseudomonadati</taxon>
        <taxon>Ignavibacteriota</taxon>
        <taxon>Ignavibacteria</taxon>
        <taxon>Ignavibacteriales</taxon>
        <taxon>Melioribacteraceae</taxon>
        <taxon>Stygiobacter</taxon>
    </lineage>
</organism>
<dbReference type="Proteomes" id="UP001221302">
    <property type="component" value="Unassembled WGS sequence"/>
</dbReference>
<evidence type="ECO:0000256" key="6">
    <source>
        <dbReference type="ARBA" id="ARBA00022695"/>
    </source>
</evidence>
<dbReference type="Pfam" id="PF01192">
    <property type="entry name" value="RNA_pol_Rpb6"/>
    <property type="match status" value="1"/>
</dbReference>
<dbReference type="GO" id="GO:0006351">
    <property type="term" value="P:DNA-templated transcription"/>
    <property type="evidence" value="ECO:0007669"/>
    <property type="project" value="UniProtKB-UniRule"/>
</dbReference>
<accession>A0AAE3TEJ6</accession>
<proteinExistence type="inferred from homology"/>
<evidence type="ECO:0000256" key="7">
    <source>
        <dbReference type="ARBA" id="ARBA00023163"/>
    </source>
</evidence>
<comment type="similarity">
    <text evidence="1 11">Belongs to the RNA polymerase subunit omega family.</text>
</comment>
<protein>
    <recommendedName>
        <fullName evidence="3 11">DNA-directed RNA polymerase subunit omega</fullName>
        <shortName evidence="11">RNAP omega subunit</shortName>
        <ecNumber evidence="2 11">2.7.7.6</ecNumber>
    </recommendedName>
    <alternativeName>
        <fullName evidence="9 11">RNA polymerase omega subunit</fullName>
    </alternativeName>
    <alternativeName>
        <fullName evidence="8 11">Transcriptase subunit omega</fullName>
    </alternativeName>
</protein>
<dbReference type="GO" id="GO:0003899">
    <property type="term" value="F:DNA-directed RNA polymerase activity"/>
    <property type="evidence" value="ECO:0007669"/>
    <property type="project" value="UniProtKB-UniRule"/>
</dbReference>
<keyword evidence="5 11" id="KW-0808">Transferase</keyword>
<reference evidence="12" key="1">
    <citation type="submission" date="2023-03" db="EMBL/GenBank/DDBJ databases">
        <title>Stygiobacter electus gen. nov., sp. nov., facultatively anaerobic thermotolerant bacterium of the class Ignavibacteria from a well of Yessentuki mineral water deposit.</title>
        <authorList>
            <person name="Podosokorskaya O.A."/>
            <person name="Elcheninov A.G."/>
            <person name="Petrova N.F."/>
            <person name="Zavarzina D.G."/>
            <person name="Kublanov I.V."/>
            <person name="Merkel A.Y."/>
        </authorList>
    </citation>
    <scope>NUCLEOTIDE SEQUENCE</scope>
    <source>
        <strain evidence="12">09-Me</strain>
    </source>
</reference>
<dbReference type="GO" id="GO:0000428">
    <property type="term" value="C:DNA-directed RNA polymerase complex"/>
    <property type="evidence" value="ECO:0007669"/>
    <property type="project" value="UniProtKB-KW"/>
</dbReference>
<dbReference type="EMBL" id="JARGDL010000012">
    <property type="protein sequence ID" value="MDF1612348.1"/>
    <property type="molecule type" value="Genomic_DNA"/>
</dbReference>
<dbReference type="NCBIfam" id="TIGR00690">
    <property type="entry name" value="rpoZ"/>
    <property type="match status" value="1"/>
</dbReference>
<keyword evidence="6 11" id="KW-0548">Nucleotidyltransferase</keyword>
<evidence type="ECO:0000256" key="2">
    <source>
        <dbReference type="ARBA" id="ARBA00012418"/>
    </source>
</evidence>
<dbReference type="RefSeq" id="WP_321536118.1">
    <property type="nucleotide sequence ID" value="NZ_JARGDL010000012.1"/>
</dbReference>
<dbReference type="EC" id="2.7.7.6" evidence="2 11"/>
<evidence type="ECO:0000256" key="4">
    <source>
        <dbReference type="ARBA" id="ARBA00022478"/>
    </source>
</evidence>
<evidence type="ECO:0000313" key="13">
    <source>
        <dbReference type="Proteomes" id="UP001221302"/>
    </source>
</evidence>
<dbReference type="InterPro" id="IPR006110">
    <property type="entry name" value="Pol_omega/Rpo6/RPB6"/>
</dbReference>
<comment type="caution">
    <text evidence="12">The sequence shown here is derived from an EMBL/GenBank/DDBJ whole genome shotgun (WGS) entry which is preliminary data.</text>
</comment>
<keyword evidence="7 11" id="KW-0804">Transcription</keyword>
<evidence type="ECO:0000256" key="3">
    <source>
        <dbReference type="ARBA" id="ARBA00013725"/>
    </source>
</evidence>
<comment type="function">
    <text evidence="11">Promotes RNA polymerase assembly. Latches the N- and C-terminal regions of the beta' subunit thereby facilitating its interaction with the beta and alpha subunits.</text>
</comment>
<name>A0AAE3TEJ6_9BACT</name>
<keyword evidence="4 11" id="KW-0240">DNA-directed RNA polymerase</keyword>
<keyword evidence="13" id="KW-1185">Reference proteome</keyword>
<evidence type="ECO:0000256" key="11">
    <source>
        <dbReference type="HAMAP-Rule" id="MF_00366"/>
    </source>
</evidence>
<dbReference type="InterPro" id="IPR003716">
    <property type="entry name" value="DNA-dir_RNA_pol_omega"/>
</dbReference>
<dbReference type="Gene3D" id="3.90.940.10">
    <property type="match status" value="1"/>
</dbReference>
<evidence type="ECO:0000256" key="1">
    <source>
        <dbReference type="ARBA" id="ARBA00006711"/>
    </source>
</evidence>
<evidence type="ECO:0000256" key="5">
    <source>
        <dbReference type="ARBA" id="ARBA00022679"/>
    </source>
</evidence>
<gene>
    <name evidence="11 12" type="primary">rpoZ</name>
    <name evidence="12" type="ORF">P0M35_09310</name>
</gene>
<dbReference type="SUPFAM" id="SSF63562">
    <property type="entry name" value="RPB6/omega subunit-like"/>
    <property type="match status" value="1"/>
</dbReference>
<dbReference type="AlphaFoldDB" id="A0AAE3TEJ6"/>
<evidence type="ECO:0000313" key="12">
    <source>
        <dbReference type="EMBL" id="MDF1612348.1"/>
    </source>
</evidence>
<comment type="subunit">
    <text evidence="11">The RNAP catalytic core consists of 2 alpha, 1 beta, 1 beta' and 1 omega subunit. When a sigma factor is associated with the core the holoenzyme is formed, which can initiate transcription.</text>
</comment>
<dbReference type="GO" id="GO:0003677">
    <property type="term" value="F:DNA binding"/>
    <property type="evidence" value="ECO:0007669"/>
    <property type="project" value="UniProtKB-UniRule"/>
</dbReference>